<sequence>MASRGRLAHTAELSSSGAAIYCPNSDTYGENIGHTQVPGNKRGAFRVAEGVGQCPCKSACLGKVVVIGTLLEESKPVVRKGKKKEDLGTYKLVTLSSGTGKIMEQILEAISRHMKNEKVNRNSQCRFT</sequence>
<evidence type="ECO:0000313" key="2">
    <source>
        <dbReference type="Proteomes" id="UP000233556"/>
    </source>
</evidence>
<reference evidence="2" key="2">
    <citation type="submission" date="2017-12" db="EMBL/GenBank/DDBJ databases">
        <title>Genome sequence of the Bar-tailed Godwit (Limosa lapponica baueri).</title>
        <authorList>
            <person name="Lima N.C.B."/>
            <person name="Parody-Merino A.M."/>
            <person name="Battley P.F."/>
            <person name="Fidler A.E."/>
            <person name="Prosdocimi F."/>
        </authorList>
    </citation>
    <scope>NUCLEOTIDE SEQUENCE [LARGE SCALE GENOMIC DNA]</scope>
</reference>
<evidence type="ECO:0000313" key="1">
    <source>
        <dbReference type="EMBL" id="PKU41468.1"/>
    </source>
</evidence>
<dbReference type="AlphaFoldDB" id="A0A2I0U5X6"/>
<dbReference type="Proteomes" id="UP000233556">
    <property type="component" value="Unassembled WGS sequence"/>
</dbReference>
<gene>
    <name evidence="1" type="ORF">llap_8228</name>
</gene>
<reference evidence="2" key="1">
    <citation type="submission" date="2017-11" db="EMBL/GenBank/DDBJ databases">
        <authorList>
            <person name="Lima N.C."/>
            <person name="Parody-Merino A.M."/>
            <person name="Battley P.F."/>
            <person name="Fidler A.E."/>
            <person name="Prosdocimi F."/>
        </authorList>
    </citation>
    <scope>NUCLEOTIDE SEQUENCE [LARGE SCALE GENOMIC DNA]</scope>
</reference>
<accession>A0A2I0U5X6</accession>
<protein>
    <submittedName>
        <fullName evidence="1">Uncharacterized protein</fullName>
    </submittedName>
</protein>
<name>A0A2I0U5X6_LIMLA</name>
<dbReference type="OrthoDB" id="416454at2759"/>
<dbReference type="EMBL" id="KZ506113">
    <property type="protein sequence ID" value="PKU41468.1"/>
    <property type="molecule type" value="Genomic_DNA"/>
</dbReference>
<keyword evidence="2" id="KW-1185">Reference proteome</keyword>
<organism evidence="1 2">
    <name type="scientific">Limosa lapponica baueri</name>
    <dbReference type="NCBI Taxonomy" id="1758121"/>
    <lineage>
        <taxon>Eukaryota</taxon>
        <taxon>Metazoa</taxon>
        <taxon>Chordata</taxon>
        <taxon>Craniata</taxon>
        <taxon>Vertebrata</taxon>
        <taxon>Euteleostomi</taxon>
        <taxon>Archelosauria</taxon>
        <taxon>Archosauria</taxon>
        <taxon>Dinosauria</taxon>
        <taxon>Saurischia</taxon>
        <taxon>Theropoda</taxon>
        <taxon>Coelurosauria</taxon>
        <taxon>Aves</taxon>
        <taxon>Neognathae</taxon>
        <taxon>Neoaves</taxon>
        <taxon>Charadriiformes</taxon>
        <taxon>Scolopacidae</taxon>
        <taxon>Limosa</taxon>
    </lineage>
</organism>
<proteinExistence type="predicted"/>